<dbReference type="AlphaFoldDB" id="A0AAU8G900"/>
<feature type="transmembrane region" description="Helical" evidence="1">
    <location>
        <begin position="71"/>
        <end position="90"/>
    </location>
</feature>
<evidence type="ECO:0000256" key="1">
    <source>
        <dbReference type="SAM" id="Phobius"/>
    </source>
</evidence>
<keyword evidence="1" id="KW-1133">Transmembrane helix</keyword>
<keyword evidence="1" id="KW-0472">Membrane</keyword>
<keyword evidence="1" id="KW-0812">Transmembrane</keyword>
<sequence>MAAGDKSKVTQVLVLLAFVAALAAALYLFFVPAFKGYQGIIFPWSVPPPQITGWQKFAFWPPIPGTTADPFVTFLFVAPVFIASLGLITLWMKEPSARAWVLWGLFFITAITIAPRAFDFGFFFVPVGALLFVAALRETFDSVKQEDRRHAV</sequence>
<organism evidence="2">
    <name type="scientific">Dehalogenimonas sp. 4OHTPN</name>
    <dbReference type="NCBI Taxonomy" id="3166643"/>
    <lineage>
        <taxon>Bacteria</taxon>
        <taxon>Bacillati</taxon>
        <taxon>Chloroflexota</taxon>
        <taxon>Dehalococcoidia</taxon>
        <taxon>Dehalococcoidales</taxon>
        <taxon>Dehalococcoidaceae</taxon>
        <taxon>Dehalogenimonas</taxon>
    </lineage>
</organism>
<dbReference type="EMBL" id="CP159307">
    <property type="protein sequence ID" value="XCH33349.1"/>
    <property type="molecule type" value="Genomic_DNA"/>
</dbReference>
<dbReference type="RefSeq" id="WP_353714590.1">
    <property type="nucleotide sequence ID" value="NZ_CP159307.1"/>
</dbReference>
<name>A0AAU8G900_9CHLR</name>
<accession>A0AAU8G900</accession>
<feature type="transmembrane region" description="Helical" evidence="1">
    <location>
        <begin position="120"/>
        <end position="140"/>
    </location>
</feature>
<proteinExistence type="predicted"/>
<reference evidence="2" key="1">
    <citation type="submission" date="2024-06" db="EMBL/GenBank/DDBJ databases">
        <title>A Novel Isolate, Dehalogenimonas sp. Strain 4OHTPN, Dechlorinates Aromatic 4 Hydroxy chlorothalonil by a Novel Reductive Dehalogenase.</title>
        <authorList>
            <person name="Liu G."/>
        </authorList>
    </citation>
    <scope>NUCLEOTIDE SEQUENCE</scope>
    <source>
        <strain evidence="2">4OHTPN</strain>
    </source>
</reference>
<feature type="transmembrane region" description="Helical" evidence="1">
    <location>
        <begin position="97"/>
        <end position="114"/>
    </location>
</feature>
<evidence type="ECO:0000313" key="2">
    <source>
        <dbReference type="EMBL" id="XCH33349.1"/>
    </source>
</evidence>
<feature type="transmembrane region" description="Helical" evidence="1">
    <location>
        <begin position="12"/>
        <end position="34"/>
    </location>
</feature>
<gene>
    <name evidence="2" type="ORF">ABV300_00295</name>
</gene>
<protein>
    <submittedName>
        <fullName evidence="2">Uncharacterized protein</fullName>
    </submittedName>
</protein>